<feature type="compositionally biased region" description="Low complexity" evidence="13">
    <location>
        <begin position="96"/>
        <end position="105"/>
    </location>
</feature>
<feature type="region of interest" description="Disordered" evidence="13">
    <location>
        <begin position="860"/>
        <end position="879"/>
    </location>
</feature>
<dbReference type="AlphaFoldDB" id="A0A0N5ADQ8"/>
<keyword evidence="5" id="KW-0597">Phosphoprotein</keyword>
<feature type="compositionally biased region" description="Low complexity" evidence="13">
    <location>
        <begin position="890"/>
        <end position="907"/>
    </location>
</feature>
<dbReference type="GO" id="GO:0032783">
    <property type="term" value="C:super elongation complex"/>
    <property type="evidence" value="ECO:0007669"/>
    <property type="project" value="TreeGrafter"/>
</dbReference>
<feature type="compositionally biased region" description="Low complexity" evidence="13">
    <location>
        <begin position="412"/>
        <end position="424"/>
    </location>
</feature>
<feature type="region of interest" description="Disordered" evidence="13">
    <location>
        <begin position="54"/>
        <end position="226"/>
    </location>
</feature>
<feature type="domain" description="AF4/FMR2 C-terminal homology" evidence="14">
    <location>
        <begin position="710"/>
        <end position="994"/>
    </location>
</feature>
<comment type="subcellular location">
    <subcellularLocation>
        <location evidence="1">Nucleus</location>
    </subcellularLocation>
</comment>
<keyword evidence="7" id="KW-0805">Transcription regulation</keyword>
<comment type="similarity">
    <text evidence="2">Belongs to the AF4 family.</text>
</comment>
<keyword evidence="15" id="KW-1185">Reference proteome</keyword>
<evidence type="ECO:0000256" key="5">
    <source>
        <dbReference type="ARBA" id="ARBA00022553"/>
    </source>
</evidence>
<dbReference type="InterPro" id="IPR043640">
    <property type="entry name" value="AF4/FMR2_CHD"/>
</dbReference>
<evidence type="ECO:0000256" key="4">
    <source>
        <dbReference type="ARBA" id="ARBA00022473"/>
    </source>
</evidence>
<evidence type="ECO:0000313" key="16">
    <source>
        <dbReference type="WBParaSite" id="SMUV_0000232501-mRNA-1"/>
    </source>
</evidence>
<dbReference type="STRING" id="451379.A0A0N5ADQ8"/>
<proteinExistence type="inferred from homology"/>
<dbReference type="PANTHER" id="PTHR10528">
    <property type="entry name" value="AF4/FMR2 FAMILY MEMBER"/>
    <property type="match status" value="1"/>
</dbReference>
<feature type="compositionally biased region" description="Low complexity" evidence="13">
    <location>
        <begin position="73"/>
        <end position="86"/>
    </location>
</feature>
<reference evidence="16" key="1">
    <citation type="submission" date="2017-02" db="UniProtKB">
        <authorList>
            <consortium name="WormBaseParasite"/>
        </authorList>
    </citation>
    <scope>IDENTIFICATION</scope>
</reference>
<feature type="region of interest" description="Disordered" evidence="13">
    <location>
        <begin position="362"/>
        <end position="700"/>
    </location>
</feature>
<dbReference type="GO" id="GO:0010468">
    <property type="term" value="P:regulation of gene expression"/>
    <property type="evidence" value="ECO:0007669"/>
    <property type="project" value="InterPro"/>
</dbReference>
<keyword evidence="4" id="KW-0217">Developmental protein</keyword>
<dbReference type="InterPro" id="IPR007797">
    <property type="entry name" value="AF4/FMR2"/>
</dbReference>
<evidence type="ECO:0000256" key="10">
    <source>
        <dbReference type="ARBA" id="ARBA00023242"/>
    </source>
</evidence>
<accession>A0A0N5ADQ8</accession>
<feature type="compositionally biased region" description="Basic and acidic residues" evidence="13">
    <location>
        <begin position="547"/>
        <end position="658"/>
    </location>
</feature>
<dbReference type="GO" id="GO:0007366">
    <property type="term" value="P:periodic partitioning by pair rule gene"/>
    <property type="evidence" value="ECO:0007669"/>
    <property type="project" value="UniProtKB-KW"/>
</dbReference>
<dbReference type="Proteomes" id="UP000046393">
    <property type="component" value="Unplaced"/>
</dbReference>
<evidence type="ECO:0000256" key="3">
    <source>
        <dbReference type="ARBA" id="ARBA00021888"/>
    </source>
</evidence>
<sequence>MTENIETHQPRIQRIRETLVGALGPFEMMADIIVGSQHGPYGSRLFGIVQSPVAPDMRSSSRPSSLFPGTATPSSSSPVSKGSSGKKSYREKESVEPSSPSTSSEANVATEKKRRASSRKDEDDCRRRRKRRKSDSLSKNDGQKDNNDWQKPCSSGLGNKIDNEDSRITMNDLFGEENKFTQRTDKNNDKTTKVKSGDDRKKEEGESPDSGFVDESMDSDKERQTQHLCSEMENVLEELGHVSPLLSPVRKPSRLPPLVRNGNQRSLKCELNLSLIEAPERERLLNKLYSMVSRLGMEHAVELIPGPQLSPPPRPSSRLSRSPCLKTNSTYISDHTSASNFIKDSNENSIVVNSQTKNVNIYNQSKKKVGKNSPTLHKEVLKKETMDSPRSGDISTKQTENIGKEESKLRNVSPASSTSSVSTACNDSLKDQENDNLTAHPSSFRVKKDEEFKRKIKKSRVDEADRKDDVSDHKKLKVNRGSEWKNDYTKPPDSKRDVGDRLKVEKDRARSKEGSRSDEKRKDKYKDSNRYRSDSRLKDERDEEQVRDDAHTMREENEYERQREDKGRERFRDEKERERRDEKERQRRENDDEGRNRGLKEKLRDTKSAEADKLRVEKEVVKQRRDKDAYRIDEKVEGKRKDKLKSERKDLRDKEKVKPSTTARSKEISGPLNTSTQSKNKLDEKEHVAANSSKSSKKDRDGFVCCADKVEKKKKELEFEDDNSLKPAAFYESKSRPKKHKADEEKDKVLKVLYYFDSVVYFILTAAVNSRNRNANCQMRQFNHIRDIAELLKTATNRFTQSTAEHTSLMSHYIARVKILSLRAQAVLNFQLFSLKTREIYKNVNTLAKFETKYRELEMNARRPEQTPPNSGSQSVQSISGQSALSLGSQSVHSAATPSPASSSHSAGSERTREVTLPLDIFKIQKAQLSYLNHLLWAHLTWDDANAIRGQRERGYLDLVEKLDEVCGNLTIESSLESLSFHLATGVSWLIAEYKLEAGFSTRV</sequence>
<evidence type="ECO:0000256" key="13">
    <source>
        <dbReference type="SAM" id="MobiDB-lite"/>
    </source>
</evidence>
<evidence type="ECO:0000313" key="15">
    <source>
        <dbReference type="Proteomes" id="UP000046393"/>
    </source>
</evidence>
<evidence type="ECO:0000256" key="8">
    <source>
        <dbReference type="ARBA" id="ARBA00023125"/>
    </source>
</evidence>
<name>A0A0N5ADQ8_9BILA</name>
<feature type="region of interest" description="Disordered" evidence="13">
    <location>
        <begin position="890"/>
        <end position="911"/>
    </location>
</feature>
<evidence type="ECO:0000256" key="9">
    <source>
        <dbReference type="ARBA" id="ARBA00023163"/>
    </source>
</evidence>
<evidence type="ECO:0000256" key="11">
    <source>
        <dbReference type="ARBA" id="ARBA00024653"/>
    </source>
</evidence>
<evidence type="ECO:0000256" key="7">
    <source>
        <dbReference type="ARBA" id="ARBA00023015"/>
    </source>
</evidence>
<feature type="compositionally biased region" description="Basic and acidic residues" evidence="13">
    <location>
        <begin position="446"/>
        <end position="473"/>
    </location>
</feature>
<protein>
    <recommendedName>
        <fullName evidence="3">AF4/FMR2 family member lilli</fullName>
    </recommendedName>
    <alternativeName>
        <fullName evidence="12">Protein lilliputian</fullName>
    </alternativeName>
</protein>
<feature type="compositionally biased region" description="Basic and acidic residues" evidence="13">
    <location>
        <begin position="376"/>
        <end position="387"/>
    </location>
</feature>
<comment type="function">
    <text evidence="11">Has a role in transcriptional regulation. Acts in parallel with the Ras/MAPK and the PI3K/PKB pathways in the control of cell identity and cellular growth. Essential for regulation of the cytoskeleton and cell growth but not for cell proliferation or growth rate. Required specifically for the microtubule-based basal transport of lipid droplets. Plays a partially redundant function downstream of Raf in cell fate specification in the developing eye. Pair-rule protein that regulates embryonic cellularization, gastrulation and segmentation.</text>
</comment>
<dbReference type="WBParaSite" id="SMUV_0000232501-mRNA-1">
    <property type="protein sequence ID" value="SMUV_0000232501-mRNA-1"/>
    <property type="gene ID" value="SMUV_0000232501"/>
</dbReference>
<dbReference type="PANTHER" id="PTHR10528:SF17">
    <property type="entry name" value="AF4_FMR2 FAMILY MEMBER LILLI"/>
    <property type="match status" value="1"/>
</dbReference>
<evidence type="ECO:0000256" key="2">
    <source>
        <dbReference type="ARBA" id="ARBA00007354"/>
    </source>
</evidence>
<dbReference type="GO" id="GO:0003677">
    <property type="term" value="F:DNA binding"/>
    <property type="evidence" value="ECO:0007669"/>
    <property type="project" value="UniProtKB-KW"/>
</dbReference>
<dbReference type="Pfam" id="PF18876">
    <property type="entry name" value="AFF4_CHD"/>
    <property type="match status" value="1"/>
</dbReference>
<keyword evidence="8" id="KW-0238">DNA-binding</keyword>
<keyword evidence="9" id="KW-0804">Transcription</keyword>
<evidence type="ECO:0000256" key="12">
    <source>
        <dbReference type="ARBA" id="ARBA00032149"/>
    </source>
</evidence>
<evidence type="ECO:0000256" key="1">
    <source>
        <dbReference type="ARBA" id="ARBA00004123"/>
    </source>
</evidence>
<evidence type="ECO:0000259" key="14">
    <source>
        <dbReference type="Pfam" id="PF18876"/>
    </source>
</evidence>
<feature type="compositionally biased region" description="Basic and acidic residues" evidence="13">
    <location>
        <begin position="176"/>
        <end position="205"/>
    </location>
</feature>
<feature type="compositionally biased region" description="Basic and acidic residues" evidence="13">
    <location>
        <begin position="134"/>
        <end position="148"/>
    </location>
</feature>
<keyword evidence="6" id="KW-0562">Pair-rule protein</keyword>
<feature type="compositionally biased region" description="Basic and acidic residues" evidence="13">
    <location>
        <begin position="480"/>
        <end position="540"/>
    </location>
</feature>
<keyword evidence="10" id="KW-0539">Nucleus</keyword>
<evidence type="ECO:0000256" key="6">
    <source>
        <dbReference type="ARBA" id="ARBA00022788"/>
    </source>
</evidence>
<organism evidence="15 16">
    <name type="scientific">Syphacia muris</name>
    <dbReference type="NCBI Taxonomy" id="451379"/>
    <lineage>
        <taxon>Eukaryota</taxon>
        <taxon>Metazoa</taxon>
        <taxon>Ecdysozoa</taxon>
        <taxon>Nematoda</taxon>
        <taxon>Chromadorea</taxon>
        <taxon>Rhabditida</taxon>
        <taxon>Spirurina</taxon>
        <taxon>Oxyuridomorpha</taxon>
        <taxon>Oxyuroidea</taxon>
        <taxon>Oxyuridae</taxon>
        <taxon>Syphacia</taxon>
    </lineage>
</organism>